<dbReference type="EMBL" id="POSP01000004">
    <property type="protein sequence ID" value="PND36456.1"/>
    <property type="molecule type" value="Genomic_DNA"/>
</dbReference>
<organism evidence="3 4">
    <name type="scientific">Kinneretia aquatilis</name>
    <dbReference type="NCBI Taxonomy" id="2070761"/>
    <lineage>
        <taxon>Bacteria</taxon>
        <taxon>Pseudomonadati</taxon>
        <taxon>Pseudomonadota</taxon>
        <taxon>Betaproteobacteria</taxon>
        <taxon>Burkholderiales</taxon>
        <taxon>Sphaerotilaceae</taxon>
        <taxon>Roseateles</taxon>
    </lineage>
</organism>
<proteinExistence type="predicted"/>
<feature type="domain" description="Ice-binding protein C-terminal" evidence="2">
    <location>
        <begin position="283"/>
        <end position="307"/>
    </location>
</feature>
<evidence type="ECO:0000313" key="3">
    <source>
        <dbReference type="EMBL" id="PND36456.1"/>
    </source>
</evidence>
<keyword evidence="1" id="KW-0732">Signal</keyword>
<accession>A0A2N8KSM4</accession>
<comment type="caution">
    <text evidence="3">The sequence shown here is derived from an EMBL/GenBank/DDBJ whole genome shotgun (WGS) entry which is preliminary data.</text>
</comment>
<evidence type="ECO:0000259" key="2">
    <source>
        <dbReference type="Pfam" id="PF07589"/>
    </source>
</evidence>
<gene>
    <name evidence="3" type="ORF">C1O66_22505</name>
</gene>
<dbReference type="InterPro" id="IPR013424">
    <property type="entry name" value="Ice-binding_C"/>
</dbReference>
<dbReference type="OrthoDB" id="8780711at2"/>
<dbReference type="Pfam" id="PF07589">
    <property type="entry name" value="PEP-CTERM"/>
    <property type="match status" value="1"/>
</dbReference>
<dbReference type="AlphaFoldDB" id="A0A2N8KSM4"/>
<sequence>MSQTSFGETLMNAAKKVLAGFGLMAAVASASAATFQTPDGLLNNFGGFDWSSSSSVLIKSYDITAQNIGSGCAVGAFGPNFTGGCTGTSDVIDVFYNSFAVAVLQAGGGNFVLPNLVQGTGGAGYEITVRANFQEKVTCLNYNCSLVSITPITGTWGIYLDNTPDAALVSQSGFGDGDQILGGSFTGGQTVAGPQGFTNPSSGLTSASVNGTTSYTNNAYILPNLNGTTVQSTLGFLGGTNGTWTQPTSWQGSGFGVGGNGLPVGDNTAFIGQADASQSFFFSVPEPTSLALTGFALLGLGLSARRRKQA</sequence>
<evidence type="ECO:0000313" key="4">
    <source>
        <dbReference type="Proteomes" id="UP000235916"/>
    </source>
</evidence>
<name>A0A2N8KSM4_9BURK</name>
<keyword evidence="4" id="KW-1185">Reference proteome</keyword>
<feature type="chain" id="PRO_5014957925" description="Ice-binding protein C-terminal domain-containing protein" evidence="1">
    <location>
        <begin position="33"/>
        <end position="310"/>
    </location>
</feature>
<reference evidence="3 4" key="1">
    <citation type="submission" date="2018-01" db="EMBL/GenBank/DDBJ databases">
        <title>Draft genome sequence of Paucibacter aquatile CR182 isolated from freshwater of the Nakdong River.</title>
        <authorList>
            <person name="Choi A."/>
            <person name="Chung E.J."/>
        </authorList>
    </citation>
    <scope>NUCLEOTIDE SEQUENCE [LARGE SCALE GENOMIC DNA]</scope>
    <source>
        <strain evidence="3 4">CR182</strain>
    </source>
</reference>
<evidence type="ECO:0000256" key="1">
    <source>
        <dbReference type="SAM" id="SignalP"/>
    </source>
</evidence>
<protein>
    <recommendedName>
        <fullName evidence="2">Ice-binding protein C-terminal domain-containing protein</fullName>
    </recommendedName>
</protein>
<dbReference type="Proteomes" id="UP000235916">
    <property type="component" value="Unassembled WGS sequence"/>
</dbReference>
<dbReference type="NCBIfam" id="NF033554">
    <property type="entry name" value="floc_PepA"/>
    <property type="match status" value="1"/>
</dbReference>
<dbReference type="NCBIfam" id="TIGR02595">
    <property type="entry name" value="PEP_CTERM"/>
    <property type="match status" value="1"/>
</dbReference>
<feature type="signal peptide" evidence="1">
    <location>
        <begin position="1"/>
        <end position="32"/>
    </location>
</feature>